<evidence type="ECO:0000313" key="7">
    <source>
        <dbReference type="Proteomes" id="UP001226762"/>
    </source>
</evidence>
<proteinExistence type="inferred from homology"/>
<evidence type="ECO:0000256" key="2">
    <source>
        <dbReference type="ARBA" id="ARBA00022670"/>
    </source>
</evidence>
<organism evidence="6 7">
    <name type="scientific">Marimonas arenosa</name>
    <dbReference type="NCBI Taxonomy" id="1795305"/>
    <lineage>
        <taxon>Bacteria</taxon>
        <taxon>Pseudomonadati</taxon>
        <taxon>Pseudomonadota</taxon>
        <taxon>Alphaproteobacteria</taxon>
        <taxon>Rhodobacterales</taxon>
        <taxon>Paracoccaceae</taxon>
        <taxon>Marimonas</taxon>
    </lineage>
</organism>
<gene>
    <name evidence="6" type="ORF">NO357_06950</name>
</gene>
<dbReference type="Proteomes" id="UP001226762">
    <property type="component" value="Unassembled WGS sequence"/>
</dbReference>
<evidence type="ECO:0000256" key="4">
    <source>
        <dbReference type="ARBA" id="ARBA00022807"/>
    </source>
</evidence>
<protein>
    <submittedName>
        <fullName evidence="6">NlpC/P60 family protein</fullName>
    </submittedName>
</protein>
<evidence type="ECO:0000256" key="1">
    <source>
        <dbReference type="ARBA" id="ARBA00007074"/>
    </source>
</evidence>
<dbReference type="GO" id="GO:0008234">
    <property type="term" value="F:cysteine-type peptidase activity"/>
    <property type="evidence" value="ECO:0007669"/>
    <property type="project" value="UniProtKB-KW"/>
</dbReference>
<dbReference type="Pfam" id="PF00877">
    <property type="entry name" value="NLPC_P60"/>
    <property type="match status" value="1"/>
</dbReference>
<dbReference type="Gene3D" id="3.90.1720.10">
    <property type="entry name" value="endopeptidase domain like (from Nostoc punctiforme)"/>
    <property type="match status" value="1"/>
</dbReference>
<reference evidence="6" key="2">
    <citation type="submission" date="2023-02" db="EMBL/GenBank/DDBJ databases">
        <title>'Rhodoalgimonas zhirmunskyi' gen. nov., isolated from a red alga.</title>
        <authorList>
            <person name="Nedashkovskaya O.I."/>
            <person name="Otstavnykh N.Y."/>
            <person name="Bystritskaya E.P."/>
            <person name="Balabanova L.A."/>
            <person name="Isaeva M.P."/>
        </authorList>
    </citation>
    <scope>NUCLEOTIDE SEQUENCE</scope>
    <source>
        <strain evidence="6">KCTC 52189</strain>
    </source>
</reference>
<keyword evidence="3" id="KW-0378">Hydrolase</keyword>
<reference evidence="6" key="1">
    <citation type="submission" date="2022-07" db="EMBL/GenBank/DDBJ databases">
        <authorList>
            <person name="Otstavnykh N."/>
            <person name="Isaeva M."/>
            <person name="Bystritskaya E."/>
        </authorList>
    </citation>
    <scope>NUCLEOTIDE SEQUENCE</scope>
    <source>
        <strain evidence="6">KCTC 52189</strain>
    </source>
</reference>
<dbReference type="InterPro" id="IPR000064">
    <property type="entry name" value="NLP_P60_dom"/>
</dbReference>
<evidence type="ECO:0000313" key="6">
    <source>
        <dbReference type="EMBL" id="MDQ2089636.1"/>
    </source>
</evidence>
<keyword evidence="7" id="KW-1185">Reference proteome</keyword>
<name>A0AAE3WAZ2_9RHOB</name>
<keyword evidence="4" id="KW-0788">Thiol protease</keyword>
<evidence type="ECO:0000259" key="5">
    <source>
        <dbReference type="PROSITE" id="PS51935"/>
    </source>
</evidence>
<dbReference type="PANTHER" id="PTHR47359:SF3">
    <property type="entry name" value="NLP_P60 DOMAIN-CONTAINING PROTEIN-RELATED"/>
    <property type="match status" value="1"/>
</dbReference>
<sequence>MMDRRRTPANARVADVSLKGQVKAERFVDGVAMQIGETRAPILAAPNGPRERELITGEIFTVLEEHEGMAFGFADRDGYCGYVAGHFLHPRRDVTHRVVAVRSYRKENPGLKDTSRAVDLVFGSLVRVVDARDGWSEIEIDLSGHGKPFHQYVPTVHLAPVGDLFSDPVSVAELFLGTPYLWGGNSALGIDCSGLVQAGCLACGIACPGDSDMQEAELGAPLSTTAPLHRGDLLFWTGHVAWVVDPETILHANAHHMAVAYEGLEEAIARIEAQGDGPVTARKRLQELG</sequence>
<dbReference type="AlphaFoldDB" id="A0AAE3WAZ2"/>
<dbReference type="PROSITE" id="PS51935">
    <property type="entry name" value="NLPC_P60"/>
    <property type="match status" value="1"/>
</dbReference>
<comment type="similarity">
    <text evidence="1">Belongs to the peptidase C40 family.</text>
</comment>
<dbReference type="PANTHER" id="PTHR47359">
    <property type="entry name" value="PEPTIDOGLYCAN DL-ENDOPEPTIDASE CWLO"/>
    <property type="match status" value="1"/>
</dbReference>
<dbReference type="InterPro" id="IPR051794">
    <property type="entry name" value="PG_Endopeptidase_C40"/>
</dbReference>
<feature type="domain" description="NlpC/P60" evidence="5">
    <location>
        <begin position="162"/>
        <end position="286"/>
    </location>
</feature>
<dbReference type="EMBL" id="JANHAX010000002">
    <property type="protein sequence ID" value="MDQ2089636.1"/>
    <property type="molecule type" value="Genomic_DNA"/>
</dbReference>
<dbReference type="InterPro" id="IPR038765">
    <property type="entry name" value="Papain-like_cys_pep_sf"/>
</dbReference>
<comment type="caution">
    <text evidence="6">The sequence shown here is derived from an EMBL/GenBank/DDBJ whole genome shotgun (WGS) entry which is preliminary data.</text>
</comment>
<dbReference type="GO" id="GO:0006508">
    <property type="term" value="P:proteolysis"/>
    <property type="evidence" value="ECO:0007669"/>
    <property type="project" value="UniProtKB-KW"/>
</dbReference>
<evidence type="ECO:0000256" key="3">
    <source>
        <dbReference type="ARBA" id="ARBA00022801"/>
    </source>
</evidence>
<dbReference type="Pfam" id="PF18348">
    <property type="entry name" value="SH3_16"/>
    <property type="match status" value="1"/>
</dbReference>
<accession>A0AAE3WAZ2</accession>
<keyword evidence="2" id="KW-0645">Protease</keyword>
<dbReference type="InterPro" id="IPR041382">
    <property type="entry name" value="SH3_16"/>
</dbReference>
<dbReference type="SUPFAM" id="SSF54001">
    <property type="entry name" value="Cysteine proteinases"/>
    <property type="match status" value="1"/>
</dbReference>